<dbReference type="InterPro" id="IPR023494">
    <property type="entry name" value="Cyt_c_bgen_Ccs1/CcsB/ResB"/>
</dbReference>
<keyword evidence="2 6" id="KW-0812">Transmembrane</keyword>
<feature type="transmembrane region" description="Helical" evidence="6">
    <location>
        <begin position="71"/>
        <end position="91"/>
    </location>
</feature>
<dbReference type="HOGENOM" id="CLU_058412_0_0_10"/>
<gene>
    <name evidence="8" type="ORF">HMPREF9151_01302</name>
</gene>
<feature type="transmembrane region" description="Helical" evidence="6">
    <location>
        <begin position="144"/>
        <end position="162"/>
    </location>
</feature>
<evidence type="ECO:0000256" key="5">
    <source>
        <dbReference type="ARBA" id="ARBA00023136"/>
    </source>
</evidence>
<feature type="transmembrane region" description="Helical" evidence="6">
    <location>
        <begin position="36"/>
        <end position="59"/>
    </location>
</feature>
<accession>L1NAW3</accession>
<dbReference type="AlphaFoldDB" id="L1NAW3"/>
<evidence type="ECO:0000313" key="9">
    <source>
        <dbReference type="Proteomes" id="UP000010433"/>
    </source>
</evidence>
<keyword evidence="9" id="KW-1185">Reference proteome</keyword>
<reference evidence="8 9" key="1">
    <citation type="submission" date="2012-05" db="EMBL/GenBank/DDBJ databases">
        <authorList>
            <person name="Weinstock G."/>
            <person name="Sodergren E."/>
            <person name="Lobos E.A."/>
            <person name="Fulton L."/>
            <person name="Fulton R."/>
            <person name="Courtney L."/>
            <person name="Fronick C."/>
            <person name="O'Laughlin M."/>
            <person name="Godfrey J."/>
            <person name="Wilson R.M."/>
            <person name="Miner T."/>
            <person name="Farmer C."/>
            <person name="Delehaunty K."/>
            <person name="Cordes M."/>
            <person name="Minx P."/>
            <person name="Tomlinson C."/>
            <person name="Chen J."/>
            <person name="Wollam A."/>
            <person name="Pepin K.H."/>
            <person name="Bhonagiri V."/>
            <person name="Zhang X."/>
            <person name="Suruliraj S."/>
            <person name="Warren W."/>
            <person name="Mitreva M."/>
            <person name="Mardis E.R."/>
            <person name="Wilson R.K."/>
        </authorList>
    </citation>
    <scope>NUCLEOTIDE SEQUENCE [LARGE SCALE GENOMIC DNA]</scope>
    <source>
        <strain evidence="8 9">F0055</strain>
    </source>
</reference>
<dbReference type="OrthoDB" id="596762at2"/>
<proteinExistence type="predicted"/>
<evidence type="ECO:0000256" key="6">
    <source>
        <dbReference type="SAM" id="Phobius"/>
    </source>
</evidence>
<dbReference type="GO" id="GO:0016020">
    <property type="term" value="C:membrane"/>
    <property type="evidence" value="ECO:0007669"/>
    <property type="project" value="UniProtKB-SubCell"/>
</dbReference>
<evidence type="ECO:0000256" key="4">
    <source>
        <dbReference type="ARBA" id="ARBA00022989"/>
    </source>
</evidence>
<dbReference type="GO" id="GO:0017004">
    <property type="term" value="P:cytochrome complex assembly"/>
    <property type="evidence" value="ECO:0007669"/>
    <property type="project" value="UniProtKB-KW"/>
</dbReference>
<dbReference type="EMBL" id="AMEP01000086">
    <property type="protein sequence ID" value="EKY00518.1"/>
    <property type="molecule type" value="Genomic_DNA"/>
</dbReference>
<name>L1NAW3_9BACT</name>
<dbReference type="Pfam" id="PF05140">
    <property type="entry name" value="ResB"/>
    <property type="match status" value="1"/>
</dbReference>
<sequence length="425" mass="47959">MWNKPWKLAEGFLIGGGLIVVGLLLQITVGEIDWQAFAFPVNIILLVVYLFAAVGMYAARNRVYLFRFLGSYPAAVPALVYAVTLTAIMGLTRQVPDGHPSVDPLGLSKMLSLWSFVLVYVWLSVVVAQATFHRLHHFRWRDIPFLLNHAGLLIVLLCATLGNADMRRLKMKIHISSPEWRATDANGRVYELPIAMQLKDFTIEEYPPKLMLVDAQTGEPRPKEKPLTLLVDSSFRSADLYGWHIQLNKRLEEAAPLMSRDTTNYLPWHSSGAVCAVNITATSSDGRQKKTGWVTCGSYHFPYQVLSLDGKVCIAMPEREPQRYVSTVEVMTKAGLHTLKKIEVNHPLNIEGWKIYQLSYDTQMGKWSETSVLELVYDPWLPFVYIGLGMMMLGAVCMFLSLQRRKTDSVIIPKANPETEKGTQE</sequence>
<dbReference type="RefSeq" id="WP_009162516.1">
    <property type="nucleotide sequence ID" value="NZ_KB290995.1"/>
</dbReference>
<organism evidence="8 9">
    <name type="scientific">Hoylesella saccharolytica F0055</name>
    <dbReference type="NCBI Taxonomy" id="1127699"/>
    <lineage>
        <taxon>Bacteria</taxon>
        <taxon>Pseudomonadati</taxon>
        <taxon>Bacteroidota</taxon>
        <taxon>Bacteroidia</taxon>
        <taxon>Bacteroidales</taxon>
        <taxon>Prevotellaceae</taxon>
        <taxon>Hoylesella</taxon>
    </lineage>
</organism>
<evidence type="ECO:0000313" key="8">
    <source>
        <dbReference type="EMBL" id="EKY00518.1"/>
    </source>
</evidence>
<dbReference type="InterPro" id="IPR007816">
    <property type="entry name" value="ResB-like_domain"/>
</dbReference>
<dbReference type="Proteomes" id="UP000010433">
    <property type="component" value="Unassembled WGS sequence"/>
</dbReference>
<feature type="transmembrane region" description="Helical" evidence="6">
    <location>
        <begin position="380"/>
        <end position="402"/>
    </location>
</feature>
<feature type="transmembrane region" description="Helical" evidence="6">
    <location>
        <begin position="12"/>
        <end position="30"/>
    </location>
</feature>
<dbReference type="PANTHER" id="PTHR31566:SF5">
    <property type="entry name" value="RESB-LIKE DOMAIN-CONTAINING PROTEIN"/>
    <property type="match status" value="1"/>
</dbReference>
<dbReference type="STRING" id="1127699.HMPREF9151_01302"/>
<evidence type="ECO:0000256" key="2">
    <source>
        <dbReference type="ARBA" id="ARBA00022692"/>
    </source>
</evidence>
<evidence type="ECO:0000256" key="3">
    <source>
        <dbReference type="ARBA" id="ARBA00022748"/>
    </source>
</evidence>
<comment type="caution">
    <text evidence="8">The sequence shown here is derived from an EMBL/GenBank/DDBJ whole genome shotgun (WGS) entry which is preliminary data.</text>
</comment>
<feature type="transmembrane region" description="Helical" evidence="6">
    <location>
        <begin position="111"/>
        <end position="132"/>
    </location>
</feature>
<keyword evidence="4 6" id="KW-1133">Transmembrane helix</keyword>
<protein>
    <recommendedName>
        <fullName evidence="7">ResB-like domain-containing protein</fullName>
    </recommendedName>
</protein>
<feature type="domain" description="ResB-like" evidence="7">
    <location>
        <begin position="319"/>
        <end position="363"/>
    </location>
</feature>
<dbReference type="PANTHER" id="PTHR31566">
    <property type="entry name" value="CYTOCHROME C BIOGENESIS PROTEIN CCS1, CHLOROPLASTIC"/>
    <property type="match status" value="1"/>
</dbReference>
<keyword evidence="5 6" id="KW-0472">Membrane</keyword>
<comment type="subcellular location">
    <subcellularLocation>
        <location evidence="1">Membrane</location>
        <topology evidence="1">Multi-pass membrane protein</topology>
    </subcellularLocation>
</comment>
<evidence type="ECO:0000256" key="1">
    <source>
        <dbReference type="ARBA" id="ARBA00004141"/>
    </source>
</evidence>
<dbReference type="PATRIC" id="fig|1127699.3.peg.1210"/>
<keyword evidence="3" id="KW-0201">Cytochrome c-type biogenesis</keyword>
<evidence type="ECO:0000259" key="7">
    <source>
        <dbReference type="Pfam" id="PF05140"/>
    </source>
</evidence>